<evidence type="ECO:0000259" key="3">
    <source>
        <dbReference type="Pfam" id="PF17919"/>
    </source>
</evidence>
<dbReference type="Pfam" id="PF07727">
    <property type="entry name" value="RVT_2"/>
    <property type="match status" value="2"/>
</dbReference>
<feature type="domain" description="Reverse transcriptase/retrotransposon-derived protein RNase H-like" evidence="3">
    <location>
        <begin position="540"/>
        <end position="586"/>
    </location>
</feature>
<feature type="compositionally biased region" description="Low complexity" evidence="1">
    <location>
        <begin position="31"/>
        <end position="55"/>
    </location>
</feature>
<feature type="domain" description="Reverse transcriptase Ty1/copia-type" evidence="2">
    <location>
        <begin position="232"/>
        <end position="336"/>
    </location>
</feature>
<dbReference type="SUPFAM" id="SSF56672">
    <property type="entry name" value="DNA/RNA polymerases"/>
    <property type="match status" value="2"/>
</dbReference>
<dbReference type="CDD" id="cd09272">
    <property type="entry name" value="RNase_HI_RT_Ty1"/>
    <property type="match status" value="1"/>
</dbReference>
<dbReference type="InterPro" id="IPR013103">
    <property type="entry name" value="RVT_2"/>
</dbReference>
<dbReference type="InterPro" id="IPR041577">
    <property type="entry name" value="RT_RNaseH_2"/>
</dbReference>
<dbReference type="Proteomes" id="UP000326396">
    <property type="component" value="Linkage Group LG17"/>
</dbReference>
<dbReference type="PANTHER" id="PTHR11439:SF515">
    <property type="entry name" value="GAG-POL POLYPROTEIN"/>
    <property type="match status" value="1"/>
</dbReference>
<dbReference type="InterPro" id="IPR043128">
    <property type="entry name" value="Rev_trsase/Diguanyl_cyclase"/>
</dbReference>
<evidence type="ECO:0000256" key="1">
    <source>
        <dbReference type="SAM" id="MobiDB-lite"/>
    </source>
</evidence>
<dbReference type="InterPro" id="IPR043502">
    <property type="entry name" value="DNA/RNA_pol_sf"/>
</dbReference>
<gene>
    <name evidence="4" type="ORF">E3N88_17917</name>
</gene>
<dbReference type="Gene3D" id="3.30.70.270">
    <property type="match status" value="1"/>
</dbReference>
<dbReference type="OrthoDB" id="413760at2759"/>
<dbReference type="Pfam" id="PF17919">
    <property type="entry name" value="RT_RNaseH_2"/>
    <property type="match status" value="1"/>
</dbReference>
<name>A0A5N6NTB5_9ASTR</name>
<protein>
    <recommendedName>
        <fullName evidence="6">Reverse transcriptase Ty1/copia-type domain-containing protein</fullName>
    </recommendedName>
</protein>
<accession>A0A5N6NTB5</accession>
<comment type="caution">
    <text evidence="4">The sequence shown here is derived from an EMBL/GenBank/DDBJ whole genome shotgun (WGS) entry which is preliminary data.</text>
</comment>
<feature type="region of interest" description="Disordered" evidence="1">
    <location>
        <begin position="1"/>
        <end position="64"/>
    </location>
</feature>
<keyword evidence="5" id="KW-1185">Reference proteome</keyword>
<proteinExistence type="predicted"/>
<dbReference type="AlphaFoldDB" id="A0A5N6NTB5"/>
<sequence>MHTELNVAAQHAIPAESSRSPLGPVNSPIFNGESNPSSPSYSSSSMGSNQTGNNSPEYDDTPIQGFRSVSNVYDRTHTIQQVDFERVLMIKEEPVTYAEAKESKEWKNAMLEELDAIERNETWKLVDLPKDQKSIGLKWVFKTKEDASGNITRYKARLVAKGYVQKQGIDYEDAFAPVARMETVRLILALAARFGWSVHHLDVKTAFLNGNLKEDVYVDQPEGFKIPGSEHMDLGFKRSRKEHAVYKHVHNNEVIIVGVYMDDLIVTGSNLNNTEKFKRKMAECFEMSNLGLLSYYLGIEVSQTDHGISLKQAGYATKILKTSNMWDCNPTKYPMEPGLKLEKNDSSEMVNPTDYRRIIGCLRYLTHTRPDLSYAVGLVSRFMEAPRTTHMQAVKHLLRYVKGIVHFGIKYAMNGDAELIGYSDRSHATDRNDGRRREVQQKQSIVALSSCEAEFMAATAAACQAIWLKGMLEELSGQTLNGIKLLVDNKSAIELMKNPVFHGGSNHIDTKYHFIRECVEKNLVKVEFICDLLKKSAFHWSDLAQAAFDQLKEALTTALVLALPDFSKTCIVETDASSKGGSVVLKLCSKAEGEGAEGGNCVVVIDERWHLYRYHGCFPSCRSVGMALGDSVASSSEMGIGPKKVLREAISTDLDLFTSLGEALKASGQWLCGVCMCLHALSWGCHHEDELTIFNRFIGDTEEFIVGISKPHTGKEVVSLGGLVVDDGLLNRVFSLPITTVKSIPPSCRMAFSQALTAALGKVAATPDSVEAWVRIL</sequence>
<feature type="domain" description="Reverse transcriptase Ty1/copia-type" evidence="2">
    <location>
        <begin position="120"/>
        <end position="229"/>
    </location>
</feature>
<evidence type="ECO:0000313" key="4">
    <source>
        <dbReference type="EMBL" id="KAD5317971.1"/>
    </source>
</evidence>
<dbReference type="PANTHER" id="PTHR11439">
    <property type="entry name" value="GAG-POL-RELATED RETROTRANSPOSON"/>
    <property type="match status" value="1"/>
</dbReference>
<dbReference type="EMBL" id="SZYD01000009">
    <property type="protein sequence ID" value="KAD5317971.1"/>
    <property type="molecule type" value="Genomic_DNA"/>
</dbReference>
<evidence type="ECO:0000313" key="5">
    <source>
        <dbReference type="Proteomes" id="UP000326396"/>
    </source>
</evidence>
<evidence type="ECO:0000259" key="2">
    <source>
        <dbReference type="Pfam" id="PF07727"/>
    </source>
</evidence>
<organism evidence="4 5">
    <name type="scientific">Mikania micrantha</name>
    <name type="common">bitter vine</name>
    <dbReference type="NCBI Taxonomy" id="192012"/>
    <lineage>
        <taxon>Eukaryota</taxon>
        <taxon>Viridiplantae</taxon>
        <taxon>Streptophyta</taxon>
        <taxon>Embryophyta</taxon>
        <taxon>Tracheophyta</taxon>
        <taxon>Spermatophyta</taxon>
        <taxon>Magnoliopsida</taxon>
        <taxon>eudicotyledons</taxon>
        <taxon>Gunneridae</taxon>
        <taxon>Pentapetalae</taxon>
        <taxon>asterids</taxon>
        <taxon>campanulids</taxon>
        <taxon>Asterales</taxon>
        <taxon>Asteraceae</taxon>
        <taxon>Asteroideae</taxon>
        <taxon>Heliantheae alliance</taxon>
        <taxon>Eupatorieae</taxon>
        <taxon>Mikania</taxon>
    </lineage>
</organism>
<reference evidence="4 5" key="1">
    <citation type="submission" date="2019-05" db="EMBL/GenBank/DDBJ databases">
        <title>Mikania micrantha, genome provides insights into the molecular mechanism of rapid growth.</title>
        <authorList>
            <person name="Liu B."/>
        </authorList>
    </citation>
    <scope>NUCLEOTIDE SEQUENCE [LARGE SCALE GENOMIC DNA]</scope>
    <source>
        <strain evidence="4">NLD-2019</strain>
        <tissue evidence="4">Leaf</tissue>
    </source>
</reference>
<evidence type="ECO:0008006" key="6">
    <source>
        <dbReference type="Google" id="ProtNLM"/>
    </source>
</evidence>